<evidence type="ECO:0000313" key="3">
    <source>
        <dbReference type="Proteomes" id="UP001642720"/>
    </source>
</evidence>
<accession>A0ABY2HEM2</accession>
<name>A0ABY2HEM2_9HYPO</name>
<proteinExistence type="predicted"/>
<feature type="region of interest" description="Disordered" evidence="1">
    <location>
        <begin position="1"/>
        <end position="21"/>
    </location>
</feature>
<dbReference type="RefSeq" id="XP_073561479.1">
    <property type="nucleotide sequence ID" value="XM_073700119.1"/>
</dbReference>
<organism evidence="2 3">
    <name type="scientific">Trichoderma ghanense</name>
    <dbReference type="NCBI Taxonomy" id="65468"/>
    <lineage>
        <taxon>Eukaryota</taxon>
        <taxon>Fungi</taxon>
        <taxon>Dikarya</taxon>
        <taxon>Ascomycota</taxon>
        <taxon>Pezizomycotina</taxon>
        <taxon>Sordariomycetes</taxon>
        <taxon>Hypocreomycetidae</taxon>
        <taxon>Hypocreales</taxon>
        <taxon>Hypocreaceae</taxon>
        <taxon>Trichoderma</taxon>
    </lineage>
</organism>
<gene>
    <name evidence="2" type="ORF">CCMA1212_002744</name>
</gene>
<evidence type="ECO:0000313" key="2">
    <source>
        <dbReference type="EMBL" id="TFB05278.1"/>
    </source>
</evidence>
<keyword evidence="3" id="KW-1185">Reference proteome</keyword>
<evidence type="ECO:0000256" key="1">
    <source>
        <dbReference type="SAM" id="MobiDB-lite"/>
    </source>
</evidence>
<sequence length="63" mass="7118">MVWTSVDQEKQVSTATYPTMRPTTPKLVRAPYIARSSEHGSRLFAARKGALISNVPRSDKLWE</sequence>
<comment type="caution">
    <text evidence="2">The sequence shown here is derived from an EMBL/GenBank/DDBJ whole genome shotgun (WGS) entry which is preliminary data.</text>
</comment>
<protein>
    <submittedName>
        <fullName evidence="2">Uncharacterized protein</fullName>
    </submittedName>
</protein>
<dbReference type="GeneID" id="300574569"/>
<dbReference type="EMBL" id="PPTA01000003">
    <property type="protein sequence ID" value="TFB05278.1"/>
    <property type="molecule type" value="Genomic_DNA"/>
</dbReference>
<reference evidence="2 3" key="1">
    <citation type="submission" date="2018-01" db="EMBL/GenBank/DDBJ databases">
        <title>Genome characterization of the sugarcane-associated fungus Trichoderma ghanense CCMA-1212 and their application in lignocelulose bioconversion.</title>
        <authorList>
            <person name="Steindorff A.S."/>
            <person name="Mendes T.D."/>
            <person name="Vilela E.S.D."/>
            <person name="Rodrigues D.S."/>
            <person name="Formighieri E.F."/>
            <person name="Melo I.S."/>
            <person name="Favaro L.C.L."/>
        </authorList>
    </citation>
    <scope>NUCLEOTIDE SEQUENCE [LARGE SCALE GENOMIC DNA]</scope>
    <source>
        <strain evidence="2 3">CCMA-1212</strain>
    </source>
</reference>
<dbReference type="Proteomes" id="UP001642720">
    <property type="component" value="Unassembled WGS sequence"/>
</dbReference>